<evidence type="ECO:0008006" key="6">
    <source>
        <dbReference type="Google" id="ProtNLM"/>
    </source>
</evidence>
<evidence type="ECO:0000259" key="2">
    <source>
        <dbReference type="Pfam" id="PF11774"/>
    </source>
</evidence>
<proteinExistence type="predicted"/>
<sequence>MEAFDFHPLRVQNRATGNGESGVSAWADAVRLLIIPSRCTGSASAARARRPNCPRGLTPMAQRVVVTLSDDLDGGAAAETVHFGVDGKSYEIDLSVDNAEKLREALAPFVAAGRRQSRTGKSFRRTALTPDPAAVRAWAQSRGMELPARGRIPKHVYEAFAEAN</sequence>
<dbReference type="Proteomes" id="UP001500305">
    <property type="component" value="Unassembled WGS sequence"/>
</dbReference>
<keyword evidence="5" id="KW-1185">Reference proteome</keyword>
<feature type="domain" description="Lsr2 dimerization" evidence="2">
    <location>
        <begin position="60"/>
        <end position="116"/>
    </location>
</feature>
<feature type="domain" description="Lsr2 DNA-binding" evidence="3">
    <location>
        <begin position="129"/>
        <end position="163"/>
    </location>
</feature>
<organism evidence="4 5">
    <name type="scientific">Kitasatospora cystarginea</name>
    <dbReference type="NCBI Taxonomy" id="58350"/>
    <lineage>
        <taxon>Bacteria</taxon>
        <taxon>Bacillati</taxon>
        <taxon>Actinomycetota</taxon>
        <taxon>Actinomycetes</taxon>
        <taxon>Kitasatosporales</taxon>
        <taxon>Streptomycetaceae</taxon>
        <taxon>Kitasatospora</taxon>
    </lineage>
</organism>
<reference evidence="4 5" key="1">
    <citation type="journal article" date="2019" name="Int. J. Syst. Evol. Microbiol.">
        <title>The Global Catalogue of Microorganisms (GCM) 10K type strain sequencing project: providing services to taxonomists for standard genome sequencing and annotation.</title>
        <authorList>
            <consortium name="The Broad Institute Genomics Platform"/>
            <consortium name="The Broad Institute Genome Sequencing Center for Infectious Disease"/>
            <person name="Wu L."/>
            <person name="Ma J."/>
        </authorList>
    </citation>
    <scope>NUCLEOTIDE SEQUENCE [LARGE SCALE GENOMIC DNA]</scope>
    <source>
        <strain evidence="4 5">JCM 7356</strain>
    </source>
</reference>
<dbReference type="Gene3D" id="4.10.320.10">
    <property type="entry name" value="E3-binding domain"/>
    <property type="match status" value="1"/>
</dbReference>
<dbReference type="InterPro" id="IPR055370">
    <property type="entry name" value="Lsr2_DNA-bd"/>
</dbReference>
<evidence type="ECO:0000259" key="3">
    <source>
        <dbReference type="Pfam" id="PF23359"/>
    </source>
</evidence>
<dbReference type="Gene3D" id="3.30.60.230">
    <property type="entry name" value="Lsr2, dimerization domain"/>
    <property type="match status" value="1"/>
</dbReference>
<dbReference type="InterPro" id="IPR036625">
    <property type="entry name" value="E3-bd_dom_sf"/>
</dbReference>
<dbReference type="Pfam" id="PF11774">
    <property type="entry name" value="Lsr2"/>
    <property type="match status" value="1"/>
</dbReference>
<keyword evidence="1" id="KW-0238">DNA-binding</keyword>
<dbReference type="Pfam" id="PF23359">
    <property type="entry name" value="Lsr2_DNA-bd"/>
    <property type="match status" value="1"/>
</dbReference>
<comment type="caution">
    <text evidence="4">The sequence shown here is derived from an EMBL/GenBank/DDBJ whole genome shotgun (WGS) entry which is preliminary data.</text>
</comment>
<dbReference type="EMBL" id="BAAATR010000029">
    <property type="protein sequence ID" value="GAA2263435.1"/>
    <property type="molecule type" value="Genomic_DNA"/>
</dbReference>
<name>A0ABN3ENN5_9ACTN</name>
<gene>
    <name evidence="4" type="ORF">GCM10010430_54940</name>
</gene>
<evidence type="ECO:0000256" key="1">
    <source>
        <dbReference type="ARBA" id="ARBA00023125"/>
    </source>
</evidence>
<dbReference type="InterPro" id="IPR042261">
    <property type="entry name" value="Lsr2-like_dimerization"/>
</dbReference>
<dbReference type="InterPro" id="IPR024412">
    <property type="entry name" value="Lsr2_dim_dom"/>
</dbReference>
<evidence type="ECO:0000313" key="4">
    <source>
        <dbReference type="EMBL" id="GAA2263435.1"/>
    </source>
</evidence>
<evidence type="ECO:0000313" key="5">
    <source>
        <dbReference type="Proteomes" id="UP001500305"/>
    </source>
</evidence>
<protein>
    <recommendedName>
        <fullName evidence="6">Lsr2 family protein</fullName>
    </recommendedName>
</protein>
<accession>A0ABN3ENN5</accession>